<reference evidence="3 5" key="2">
    <citation type="submission" date="2018-06" db="EMBL/GenBank/DDBJ databases">
        <authorList>
            <consortium name="Pathogen Informatics"/>
            <person name="Doyle S."/>
        </authorList>
    </citation>
    <scope>NUCLEOTIDE SEQUENCE [LARGE SCALE GENOMIC DNA]</scope>
    <source>
        <strain evidence="3 5">NCTC13028</strain>
    </source>
</reference>
<dbReference type="EMBL" id="JABFIF010000017">
    <property type="protein sequence ID" value="NOH16506.1"/>
    <property type="molecule type" value="Genomic_DNA"/>
</dbReference>
<gene>
    <name evidence="1" type="ORF">HMJ28_08925</name>
    <name evidence="3" type="ORF">NCTC13028_02046</name>
    <name evidence="2" type="ORF">SAMN05216497_10364</name>
</gene>
<dbReference type="Proteomes" id="UP000250223">
    <property type="component" value="Unassembled WGS sequence"/>
</dbReference>
<evidence type="ECO:0000313" key="6">
    <source>
        <dbReference type="Proteomes" id="UP000528432"/>
    </source>
</evidence>
<proteinExistence type="predicted"/>
<dbReference type="InterPro" id="IPR029069">
    <property type="entry name" value="HotDog_dom_sf"/>
</dbReference>
<evidence type="ECO:0000313" key="2">
    <source>
        <dbReference type="EMBL" id="SDK95766.1"/>
    </source>
</evidence>
<sequence>MRKEAILSYKMTPEDGNNLGDVIPVGRQLDFWGDAETELMILVDGDESLCLGYNDAKFYHEIYVGDQLDIKATLVKVGNTSRTCKLETYKVATPARKNGRLDADEREVDYLKTPILCAEGYSVLVVKKNLQRGVQPSGIVKDPWKEVE</sequence>
<dbReference type="OrthoDB" id="5510361at2"/>
<accession>A0A240APV2</accession>
<reference evidence="2 4" key="1">
    <citation type="submission" date="2016-10" db="EMBL/GenBank/DDBJ databases">
        <authorList>
            <person name="Varghese N."/>
            <person name="Submissions S."/>
        </authorList>
    </citation>
    <scope>NUCLEOTIDE SEQUENCE [LARGE SCALE GENOMIC DNA]</scope>
    <source>
        <strain evidence="2 4">NLAE-zl-C224</strain>
    </source>
</reference>
<dbReference type="Gene3D" id="3.10.129.10">
    <property type="entry name" value="Hotdog Thioesterase"/>
    <property type="match status" value="1"/>
</dbReference>
<protein>
    <submittedName>
        <fullName evidence="2">3-aminobutyryl-CoA ammonia-lyase</fullName>
    </submittedName>
    <submittedName>
        <fullName evidence="1">Beta-alanyl-CoA:ammonia lyase</fullName>
    </submittedName>
</protein>
<evidence type="ECO:0000313" key="1">
    <source>
        <dbReference type="EMBL" id="NOH16506.1"/>
    </source>
</evidence>
<dbReference type="Proteomes" id="UP000198811">
    <property type="component" value="Unassembled WGS sequence"/>
</dbReference>
<dbReference type="SUPFAM" id="SSF54637">
    <property type="entry name" value="Thioesterase/thiol ester dehydrase-isomerase"/>
    <property type="match status" value="1"/>
</dbReference>
<evidence type="ECO:0000313" key="4">
    <source>
        <dbReference type="Proteomes" id="UP000198811"/>
    </source>
</evidence>
<dbReference type="EMBL" id="FNGL01000003">
    <property type="protein sequence ID" value="SDK95766.1"/>
    <property type="molecule type" value="Genomic_DNA"/>
</dbReference>
<evidence type="ECO:0000313" key="5">
    <source>
        <dbReference type="Proteomes" id="UP000250223"/>
    </source>
</evidence>
<dbReference type="RefSeq" id="WP_089863803.1">
    <property type="nucleotide sequence ID" value="NZ_CP173238.1"/>
</dbReference>
<keyword evidence="4" id="KW-1185">Reference proteome</keyword>
<dbReference type="AlphaFoldDB" id="A0A240APV2"/>
<dbReference type="GeneID" id="70577737"/>
<dbReference type="GO" id="GO:0016829">
    <property type="term" value="F:lyase activity"/>
    <property type="evidence" value="ECO:0007669"/>
    <property type="project" value="UniProtKB-KW"/>
</dbReference>
<reference evidence="1 6" key="3">
    <citation type="submission" date="2020-05" db="EMBL/GenBank/DDBJ databases">
        <title>Draft genome sequence of Clostridium cochlearium strain AGROS13 isolated from a sheep dairy farm in New Zealand.</title>
        <authorList>
            <person name="Gupta T.B."/>
            <person name="Jauregui R."/>
            <person name="Risson A.N."/>
            <person name="Brightwell G."/>
            <person name="Maclean P."/>
        </authorList>
    </citation>
    <scope>NUCLEOTIDE SEQUENCE [LARGE SCALE GENOMIC DNA]</scope>
    <source>
        <strain evidence="1 6">AGROS13</strain>
    </source>
</reference>
<dbReference type="Proteomes" id="UP000528432">
    <property type="component" value="Unassembled WGS sequence"/>
</dbReference>
<name>A0A240APV2_CLOCO</name>
<keyword evidence="1" id="KW-0456">Lyase</keyword>
<evidence type="ECO:0000313" key="3">
    <source>
        <dbReference type="EMBL" id="SQB35535.1"/>
    </source>
</evidence>
<organism evidence="1 6">
    <name type="scientific">Clostridium cochlearium</name>
    <dbReference type="NCBI Taxonomy" id="1494"/>
    <lineage>
        <taxon>Bacteria</taxon>
        <taxon>Bacillati</taxon>
        <taxon>Bacillota</taxon>
        <taxon>Clostridia</taxon>
        <taxon>Eubacteriales</taxon>
        <taxon>Clostridiaceae</taxon>
        <taxon>Clostridium</taxon>
    </lineage>
</organism>
<dbReference type="EMBL" id="UAWC01000024">
    <property type="protein sequence ID" value="SQB35535.1"/>
    <property type="molecule type" value="Genomic_DNA"/>
</dbReference>
<dbReference type="STRING" id="1494.SAMN05216497_10364"/>